<dbReference type="EMBL" id="MNPL01001428">
    <property type="protein sequence ID" value="OQR79162.1"/>
    <property type="molecule type" value="Genomic_DNA"/>
</dbReference>
<keyword evidence="8" id="KW-1133">Transmembrane helix</keyword>
<dbReference type="InterPro" id="IPR050599">
    <property type="entry name" value="VDCC_alpha-1_subunit"/>
</dbReference>
<evidence type="ECO:0000256" key="11">
    <source>
        <dbReference type="ARBA" id="ARBA00023303"/>
    </source>
</evidence>
<dbReference type="GO" id="GO:0005891">
    <property type="term" value="C:voltage-gated calcium channel complex"/>
    <property type="evidence" value="ECO:0007669"/>
    <property type="project" value="TreeGrafter"/>
</dbReference>
<keyword evidence="10" id="KW-0472">Membrane</keyword>
<comment type="subcellular location">
    <subcellularLocation>
        <location evidence="1">Membrane</location>
        <topology evidence="1">Multi-pass membrane protein</topology>
    </subcellularLocation>
</comment>
<accession>A0A1V9Y0D8</accession>
<evidence type="ECO:0000256" key="2">
    <source>
        <dbReference type="ARBA" id="ARBA00022448"/>
    </source>
</evidence>
<keyword evidence="6" id="KW-0106">Calcium</keyword>
<protein>
    <submittedName>
        <fullName evidence="13">Voltage-dependent T-type calcium channel subunit alpha-1H-like</fullName>
    </submittedName>
</protein>
<keyword evidence="9" id="KW-0406">Ion transport</keyword>
<organism evidence="13 14">
    <name type="scientific">Tropilaelaps mercedesae</name>
    <dbReference type="NCBI Taxonomy" id="418985"/>
    <lineage>
        <taxon>Eukaryota</taxon>
        <taxon>Metazoa</taxon>
        <taxon>Ecdysozoa</taxon>
        <taxon>Arthropoda</taxon>
        <taxon>Chelicerata</taxon>
        <taxon>Arachnida</taxon>
        <taxon>Acari</taxon>
        <taxon>Parasitiformes</taxon>
        <taxon>Mesostigmata</taxon>
        <taxon>Gamasina</taxon>
        <taxon>Dermanyssoidea</taxon>
        <taxon>Laelapidae</taxon>
        <taxon>Tropilaelaps</taxon>
    </lineage>
</organism>
<keyword evidence="14" id="KW-1185">Reference proteome</keyword>
<dbReference type="GO" id="GO:0098703">
    <property type="term" value="P:calcium ion import across plasma membrane"/>
    <property type="evidence" value="ECO:0007669"/>
    <property type="project" value="TreeGrafter"/>
</dbReference>
<proteinExistence type="predicted"/>
<dbReference type="PANTHER" id="PTHR45628:SF22">
    <property type="entry name" value="VOLTAGE-DEPENDENT T-TYPE CALCIUM CHANNEL SUBUNIT ALPHA"/>
    <property type="match status" value="1"/>
</dbReference>
<evidence type="ECO:0000256" key="5">
    <source>
        <dbReference type="ARBA" id="ARBA00022692"/>
    </source>
</evidence>
<keyword evidence="2" id="KW-0813">Transport</keyword>
<keyword evidence="7" id="KW-0851">Voltage-gated channel</keyword>
<evidence type="ECO:0000256" key="3">
    <source>
        <dbReference type="ARBA" id="ARBA00022568"/>
    </source>
</evidence>
<dbReference type="Proteomes" id="UP000192247">
    <property type="component" value="Unassembled WGS sequence"/>
</dbReference>
<dbReference type="InParanoid" id="A0A1V9Y0D8"/>
<sequence>MSLANLLRLIAVNIRQSRFRALEENGAGTTSAASYLLTHRIVVLLQLFDHLIFAFFAVEMVVRILAMGFVGGRNSYLAETWNRLDFFIVVAGKQQRPRRGLLERLLVQRLLQLRAARPPVRLSDSEQTRRAIVQQVVGRASRASVD</sequence>
<evidence type="ECO:0000256" key="8">
    <source>
        <dbReference type="ARBA" id="ARBA00022989"/>
    </source>
</evidence>
<dbReference type="AlphaFoldDB" id="A0A1V9Y0D8"/>
<dbReference type="PANTHER" id="PTHR45628">
    <property type="entry name" value="VOLTAGE-DEPENDENT CALCIUM CHANNEL TYPE A SUBUNIT ALPHA-1"/>
    <property type="match status" value="1"/>
</dbReference>
<evidence type="ECO:0000256" key="4">
    <source>
        <dbReference type="ARBA" id="ARBA00022673"/>
    </source>
</evidence>
<evidence type="ECO:0000256" key="6">
    <source>
        <dbReference type="ARBA" id="ARBA00022837"/>
    </source>
</evidence>
<dbReference type="Gene3D" id="1.20.120.350">
    <property type="entry name" value="Voltage-gated potassium channels. Chain C"/>
    <property type="match status" value="1"/>
</dbReference>
<gene>
    <name evidence="13" type="ORF">BIW11_02601</name>
</gene>
<dbReference type="Pfam" id="PF00520">
    <property type="entry name" value="Ion_trans"/>
    <property type="match status" value="1"/>
</dbReference>
<keyword evidence="3" id="KW-0109">Calcium transport</keyword>
<reference evidence="13 14" key="1">
    <citation type="journal article" date="2017" name="Gigascience">
        <title>Draft genome of the honey bee ectoparasitic mite, Tropilaelaps mercedesae, is shaped by the parasitic life history.</title>
        <authorList>
            <person name="Dong X."/>
            <person name="Armstrong S.D."/>
            <person name="Xia D."/>
            <person name="Makepeace B.L."/>
            <person name="Darby A.C."/>
            <person name="Kadowaki T."/>
        </authorList>
    </citation>
    <scope>NUCLEOTIDE SEQUENCE [LARGE SCALE GENOMIC DNA]</scope>
    <source>
        <strain evidence="13">Wuxi-XJTLU</strain>
    </source>
</reference>
<evidence type="ECO:0000256" key="10">
    <source>
        <dbReference type="ARBA" id="ARBA00023136"/>
    </source>
</evidence>
<comment type="caution">
    <text evidence="13">The sequence shown here is derived from an EMBL/GenBank/DDBJ whole genome shotgun (WGS) entry which is preliminary data.</text>
</comment>
<dbReference type="GO" id="GO:0008331">
    <property type="term" value="F:high voltage-gated calcium channel activity"/>
    <property type="evidence" value="ECO:0007669"/>
    <property type="project" value="TreeGrafter"/>
</dbReference>
<dbReference type="STRING" id="418985.A0A1V9Y0D8"/>
<feature type="domain" description="Ion transport" evidence="12">
    <location>
        <begin position="42"/>
        <end position="92"/>
    </location>
</feature>
<keyword evidence="11" id="KW-0407">Ion channel</keyword>
<evidence type="ECO:0000259" key="12">
    <source>
        <dbReference type="Pfam" id="PF00520"/>
    </source>
</evidence>
<name>A0A1V9Y0D8_9ACAR</name>
<evidence type="ECO:0000313" key="13">
    <source>
        <dbReference type="EMBL" id="OQR79162.1"/>
    </source>
</evidence>
<dbReference type="SUPFAM" id="SSF81324">
    <property type="entry name" value="Voltage-gated potassium channels"/>
    <property type="match status" value="1"/>
</dbReference>
<evidence type="ECO:0000313" key="14">
    <source>
        <dbReference type="Proteomes" id="UP000192247"/>
    </source>
</evidence>
<evidence type="ECO:0000256" key="1">
    <source>
        <dbReference type="ARBA" id="ARBA00004141"/>
    </source>
</evidence>
<keyword evidence="4" id="KW-0107">Calcium channel</keyword>
<evidence type="ECO:0000256" key="9">
    <source>
        <dbReference type="ARBA" id="ARBA00023065"/>
    </source>
</evidence>
<dbReference type="InterPro" id="IPR027359">
    <property type="entry name" value="Volt_channel_dom_sf"/>
</dbReference>
<dbReference type="InterPro" id="IPR005821">
    <property type="entry name" value="Ion_trans_dom"/>
</dbReference>
<dbReference type="OrthoDB" id="6499053at2759"/>
<keyword evidence="5" id="KW-0812">Transmembrane</keyword>
<evidence type="ECO:0000256" key="7">
    <source>
        <dbReference type="ARBA" id="ARBA00022882"/>
    </source>
</evidence>